<dbReference type="InterPro" id="IPR050095">
    <property type="entry name" value="ECF_ABC_transporter_ATP-bd"/>
</dbReference>
<evidence type="ECO:0000256" key="5">
    <source>
        <dbReference type="ARBA" id="ARBA00022840"/>
    </source>
</evidence>
<evidence type="ECO:0000256" key="2">
    <source>
        <dbReference type="ARBA" id="ARBA00022448"/>
    </source>
</evidence>
<dbReference type="PROSITE" id="PS50893">
    <property type="entry name" value="ABC_TRANSPORTER_2"/>
    <property type="match status" value="1"/>
</dbReference>
<evidence type="ECO:0000256" key="4">
    <source>
        <dbReference type="ARBA" id="ARBA00022741"/>
    </source>
</evidence>
<evidence type="ECO:0000259" key="9">
    <source>
        <dbReference type="PROSITE" id="PS50893"/>
    </source>
</evidence>
<keyword evidence="5 8" id="KW-0067">ATP-binding</keyword>
<dbReference type="InterPro" id="IPR027417">
    <property type="entry name" value="P-loop_NTPase"/>
</dbReference>
<dbReference type="EC" id="7.-.-.-" evidence="8"/>
<dbReference type="InterPro" id="IPR003439">
    <property type="entry name" value="ABC_transporter-like_ATP-bd"/>
</dbReference>
<comment type="caution">
    <text evidence="10">The sequence shown here is derived from an EMBL/GenBank/DDBJ whole genome shotgun (WGS) entry which is preliminary data.</text>
</comment>
<evidence type="ECO:0000256" key="6">
    <source>
        <dbReference type="ARBA" id="ARBA00022967"/>
    </source>
</evidence>
<dbReference type="InterPro" id="IPR015856">
    <property type="entry name" value="ABC_transpr_CbiO/EcfA_su"/>
</dbReference>
<keyword evidence="6" id="KW-1278">Translocase</keyword>
<sequence>MEIVIEKLNVIYHPGTPFAKQALTDINLRISSGSFVALMGATGSGKSTLIQTMAGLIKPTSGRIWIGDQEMTGGSKQTAPIRRAVGIAFQYPEHQLFEETVAKDIAFGPRLQGLTEEQVVMRVEEAMRWVGLSPSLKDRSPFALSGGQMRRVAIAGILAMAPQVLILDEPTAGLDPRGQREMLEMIELLHRERGLTVILVTHQMEEAARYGEQLVILSEGRIALSGTPKEVFREAERLSQLRLDLPPITKLIARLNQQLEPPLPLTIFTVEELERELQSRWKRGEKG</sequence>
<proteinExistence type="inferred from homology"/>
<dbReference type="PANTHER" id="PTHR43553">
    <property type="entry name" value="HEAVY METAL TRANSPORTER"/>
    <property type="match status" value="1"/>
</dbReference>
<name>A0ABW2RNL5_9BACL</name>
<dbReference type="RefSeq" id="WP_379866642.1">
    <property type="nucleotide sequence ID" value="NZ_JBHTBW010000058.1"/>
</dbReference>
<dbReference type="Proteomes" id="UP001596500">
    <property type="component" value="Unassembled WGS sequence"/>
</dbReference>
<gene>
    <name evidence="10" type="ORF">ACFQNG_16275</name>
</gene>
<dbReference type="Pfam" id="PF00005">
    <property type="entry name" value="ABC_tran"/>
    <property type="match status" value="1"/>
</dbReference>
<dbReference type="InterPro" id="IPR003593">
    <property type="entry name" value="AAA+_ATPase"/>
</dbReference>
<dbReference type="CDD" id="cd03225">
    <property type="entry name" value="ABC_cobalt_CbiO_domain1"/>
    <property type="match status" value="1"/>
</dbReference>
<dbReference type="SUPFAM" id="SSF52540">
    <property type="entry name" value="P-loop containing nucleoside triphosphate hydrolases"/>
    <property type="match status" value="1"/>
</dbReference>
<evidence type="ECO:0000313" key="11">
    <source>
        <dbReference type="Proteomes" id="UP001596500"/>
    </source>
</evidence>
<protein>
    <recommendedName>
        <fullName evidence="8">Energy-coupling factor transporter ATP-binding protein EcfA2</fullName>
        <ecNumber evidence="8">7.-.-.-</ecNumber>
    </recommendedName>
</protein>
<comment type="subcellular location">
    <subcellularLocation>
        <location evidence="1 8">Cell membrane</location>
        <topology evidence="1 8">Peripheral membrane protein</topology>
    </subcellularLocation>
</comment>
<dbReference type="Gene3D" id="3.40.50.300">
    <property type="entry name" value="P-loop containing nucleotide triphosphate hydrolases"/>
    <property type="match status" value="1"/>
</dbReference>
<keyword evidence="2 8" id="KW-0813">Transport</keyword>
<accession>A0ABW2RNL5</accession>
<dbReference type="NCBIfam" id="TIGR04521">
    <property type="entry name" value="ECF_ATPase_2"/>
    <property type="match status" value="1"/>
</dbReference>
<evidence type="ECO:0000256" key="3">
    <source>
        <dbReference type="ARBA" id="ARBA00022475"/>
    </source>
</evidence>
<comment type="function">
    <text evidence="8">ATP-binding (A) component of a common energy-coupling factor (ECF) ABC-transporter complex.</text>
</comment>
<comment type="similarity">
    <text evidence="8">Belongs to the ABC transporter superfamily. Energy-coupling factor EcfA family.</text>
</comment>
<evidence type="ECO:0000256" key="7">
    <source>
        <dbReference type="ARBA" id="ARBA00023136"/>
    </source>
</evidence>
<evidence type="ECO:0000313" key="10">
    <source>
        <dbReference type="EMBL" id="MFC7442631.1"/>
    </source>
</evidence>
<evidence type="ECO:0000256" key="1">
    <source>
        <dbReference type="ARBA" id="ARBA00004202"/>
    </source>
</evidence>
<dbReference type="InterPro" id="IPR030946">
    <property type="entry name" value="EcfA2"/>
</dbReference>
<evidence type="ECO:0000256" key="8">
    <source>
        <dbReference type="RuleBase" id="RU365104"/>
    </source>
</evidence>
<dbReference type="SMART" id="SM00382">
    <property type="entry name" value="AAA"/>
    <property type="match status" value="1"/>
</dbReference>
<comment type="subunit">
    <text evidence="8">Forms a stable energy-coupling factor (ECF) transporter complex composed of 2 membrane-embedded substrate-binding proteins (S component), 2 ATP-binding proteins (A component) and 2 transmembrane proteins (T component).</text>
</comment>
<dbReference type="EMBL" id="JBHTBW010000058">
    <property type="protein sequence ID" value="MFC7442631.1"/>
    <property type="molecule type" value="Genomic_DNA"/>
</dbReference>
<feature type="domain" description="ABC transporter" evidence="9">
    <location>
        <begin position="5"/>
        <end position="244"/>
    </location>
</feature>
<keyword evidence="11" id="KW-1185">Reference proteome</keyword>
<keyword evidence="3 8" id="KW-1003">Cell membrane</keyword>
<keyword evidence="4 8" id="KW-0547">Nucleotide-binding</keyword>
<organism evidence="10 11">
    <name type="scientific">Laceyella putida</name>
    <dbReference type="NCBI Taxonomy" id="110101"/>
    <lineage>
        <taxon>Bacteria</taxon>
        <taxon>Bacillati</taxon>
        <taxon>Bacillota</taxon>
        <taxon>Bacilli</taxon>
        <taxon>Bacillales</taxon>
        <taxon>Thermoactinomycetaceae</taxon>
        <taxon>Laceyella</taxon>
    </lineage>
</organism>
<dbReference type="InterPro" id="IPR017871">
    <property type="entry name" value="ABC_transporter-like_CS"/>
</dbReference>
<keyword evidence="7 8" id="KW-0472">Membrane</keyword>
<dbReference type="PANTHER" id="PTHR43553:SF27">
    <property type="entry name" value="ENERGY-COUPLING FACTOR TRANSPORTER ATP-BINDING PROTEIN ECFA2"/>
    <property type="match status" value="1"/>
</dbReference>
<dbReference type="PROSITE" id="PS00211">
    <property type="entry name" value="ABC_TRANSPORTER_1"/>
    <property type="match status" value="1"/>
</dbReference>
<reference evidence="11" key="1">
    <citation type="journal article" date="2019" name="Int. J. Syst. Evol. Microbiol.">
        <title>The Global Catalogue of Microorganisms (GCM) 10K type strain sequencing project: providing services to taxonomists for standard genome sequencing and annotation.</title>
        <authorList>
            <consortium name="The Broad Institute Genomics Platform"/>
            <consortium name="The Broad Institute Genome Sequencing Center for Infectious Disease"/>
            <person name="Wu L."/>
            <person name="Ma J."/>
        </authorList>
    </citation>
    <scope>NUCLEOTIDE SEQUENCE [LARGE SCALE GENOMIC DNA]</scope>
    <source>
        <strain evidence="11">CGMCC 1.12942</strain>
    </source>
</reference>